<keyword evidence="2 10" id="KW-0547">Nucleotide-binding</keyword>
<dbReference type="Proteomes" id="UP000009374">
    <property type="component" value="Unassembled WGS sequence"/>
</dbReference>
<evidence type="ECO:0000256" key="1">
    <source>
        <dbReference type="ARBA" id="ARBA00009922"/>
    </source>
</evidence>
<evidence type="ECO:0000259" key="12">
    <source>
        <dbReference type="PROSITE" id="PS51217"/>
    </source>
</evidence>
<dbReference type="InterPro" id="IPR000212">
    <property type="entry name" value="DNA_helicase_UvrD/REP"/>
</dbReference>
<dbReference type="AlphaFoldDB" id="C6HZQ0"/>
<name>C6HZQ0_9BACT</name>
<evidence type="ECO:0000313" key="13">
    <source>
        <dbReference type="EMBL" id="EES51838.1"/>
    </source>
</evidence>
<comment type="similarity">
    <text evidence="1">Belongs to the helicase family. UvrD subfamily.</text>
</comment>
<keyword evidence="5 10" id="KW-0067">ATP-binding</keyword>
<dbReference type="Pfam" id="PF00580">
    <property type="entry name" value="UvrD-helicase"/>
    <property type="match status" value="1"/>
</dbReference>
<dbReference type="GO" id="GO:0005524">
    <property type="term" value="F:ATP binding"/>
    <property type="evidence" value="ECO:0007669"/>
    <property type="project" value="UniProtKB-UniRule"/>
</dbReference>
<evidence type="ECO:0000256" key="4">
    <source>
        <dbReference type="ARBA" id="ARBA00022806"/>
    </source>
</evidence>
<protein>
    <recommendedName>
        <fullName evidence="8">DNA 3'-5' helicase</fullName>
        <ecNumber evidence="8">5.6.2.4</ecNumber>
    </recommendedName>
</protein>
<dbReference type="InterPro" id="IPR013986">
    <property type="entry name" value="DExx_box_DNA_helicase_dom_sf"/>
</dbReference>
<proteinExistence type="inferred from homology"/>
<dbReference type="GO" id="GO:0003677">
    <property type="term" value="F:DNA binding"/>
    <property type="evidence" value="ECO:0007669"/>
    <property type="project" value="InterPro"/>
</dbReference>
<dbReference type="EC" id="5.6.2.4" evidence="8"/>
<dbReference type="Gene3D" id="1.10.10.160">
    <property type="match status" value="1"/>
</dbReference>
<evidence type="ECO:0000256" key="5">
    <source>
        <dbReference type="ARBA" id="ARBA00022840"/>
    </source>
</evidence>
<reference evidence="13 14" key="1">
    <citation type="journal article" date="2009" name="Appl. Environ. Microbiol.">
        <title>Community genomic and proteomic analyses of chemoautotrophic iron-oxidizing "Leptospirillum rubarum" (Group II) and "Leptospirillum ferrodiazotrophum" (Group III) bacteria in acid mine drainage biofilms.</title>
        <authorList>
            <person name="Goltsman D.S."/>
            <person name="Denef V.J."/>
            <person name="Singer S.W."/>
            <person name="VerBerkmoes N.C."/>
            <person name="Lefsrud M."/>
            <person name="Mueller R.S."/>
            <person name="Dick G.J."/>
            <person name="Sun C.L."/>
            <person name="Wheeler K.E."/>
            <person name="Zemla A."/>
            <person name="Baker B.J."/>
            <person name="Hauser L."/>
            <person name="Land M."/>
            <person name="Shah M.B."/>
            <person name="Thelen M.P."/>
            <person name="Hettich R.L."/>
            <person name="Banfield J.F."/>
        </authorList>
    </citation>
    <scope>NUCLEOTIDE SEQUENCE [LARGE SCALE GENOMIC DNA]</scope>
</reference>
<dbReference type="PROSITE" id="PS51198">
    <property type="entry name" value="UVRD_HELICASE_ATP_BIND"/>
    <property type="match status" value="1"/>
</dbReference>
<dbReference type="GO" id="GO:0005829">
    <property type="term" value="C:cytosol"/>
    <property type="evidence" value="ECO:0007669"/>
    <property type="project" value="TreeGrafter"/>
</dbReference>
<evidence type="ECO:0000256" key="3">
    <source>
        <dbReference type="ARBA" id="ARBA00022801"/>
    </source>
</evidence>
<dbReference type="SUPFAM" id="SSF52540">
    <property type="entry name" value="P-loop containing nucleoside triphosphate hydrolases"/>
    <property type="match status" value="1"/>
</dbReference>
<feature type="binding site" evidence="10">
    <location>
        <begin position="28"/>
        <end position="35"/>
    </location>
    <ligand>
        <name>ATP</name>
        <dbReference type="ChEBI" id="CHEBI:30616"/>
    </ligand>
</feature>
<dbReference type="PANTHER" id="PTHR11070:SF3">
    <property type="entry name" value="DNA 3'-5' HELICASE"/>
    <property type="match status" value="1"/>
</dbReference>
<evidence type="ECO:0000256" key="6">
    <source>
        <dbReference type="ARBA" id="ARBA00023235"/>
    </source>
</evidence>
<feature type="domain" description="UvrD-like helicase ATP-binding" evidence="11">
    <location>
        <begin position="7"/>
        <end position="291"/>
    </location>
</feature>
<evidence type="ECO:0000256" key="10">
    <source>
        <dbReference type="PROSITE-ProRule" id="PRU00560"/>
    </source>
</evidence>
<dbReference type="InterPro" id="IPR014016">
    <property type="entry name" value="UvrD-like_ATP-bd"/>
</dbReference>
<organism evidence="13 14">
    <name type="scientific">Leptospirillum ferrodiazotrophum</name>
    <dbReference type="NCBI Taxonomy" id="412449"/>
    <lineage>
        <taxon>Bacteria</taxon>
        <taxon>Pseudomonadati</taxon>
        <taxon>Nitrospirota</taxon>
        <taxon>Nitrospiria</taxon>
        <taxon>Nitrospirales</taxon>
        <taxon>Nitrospiraceae</taxon>
        <taxon>Leptospirillum</taxon>
    </lineage>
</organism>
<comment type="catalytic activity">
    <reaction evidence="9">
        <text>ATP + H2O = ADP + phosphate + H(+)</text>
        <dbReference type="Rhea" id="RHEA:13065"/>
        <dbReference type="ChEBI" id="CHEBI:15377"/>
        <dbReference type="ChEBI" id="CHEBI:15378"/>
        <dbReference type="ChEBI" id="CHEBI:30616"/>
        <dbReference type="ChEBI" id="CHEBI:43474"/>
        <dbReference type="ChEBI" id="CHEBI:456216"/>
        <dbReference type="EC" id="5.6.2.4"/>
    </reaction>
</comment>
<dbReference type="GO" id="GO:0000725">
    <property type="term" value="P:recombinational repair"/>
    <property type="evidence" value="ECO:0007669"/>
    <property type="project" value="TreeGrafter"/>
</dbReference>
<evidence type="ECO:0000256" key="8">
    <source>
        <dbReference type="ARBA" id="ARBA00034808"/>
    </source>
</evidence>
<dbReference type="PROSITE" id="PS51217">
    <property type="entry name" value="UVRD_HELICASE_CTER"/>
    <property type="match status" value="1"/>
</dbReference>
<evidence type="ECO:0000313" key="14">
    <source>
        <dbReference type="Proteomes" id="UP000009374"/>
    </source>
</evidence>
<keyword evidence="6" id="KW-0413">Isomerase</keyword>
<dbReference type="Pfam" id="PF13361">
    <property type="entry name" value="UvrD_C"/>
    <property type="match status" value="2"/>
</dbReference>
<evidence type="ECO:0000256" key="2">
    <source>
        <dbReference type="ARBA" id="ARBA00022741"/>
    </source>
</evidence>
<dbReference type="EMBL" id="GG693884">
    <property type="protein sequence ID" value="EES51838.1"/>
    <property type="molecule type" value="Genomic_DNA"/>
</dbReference>
<keyword evidence="3 10" id="KW-0378">Hydrolase</keyword>
<keyword evidence="14" id="KW-1185">Reference proteome</keyword>
<evidence type="ECO:0000259" key="11">
    <source>
        <dbReference type="PROSITE" id="PS51198"/>
    </source>
</evidence>
<keyword evidence="4 10" id="KW-0347">Helicase</keyword>
<dbReference type="GO" id="GO:0016887">
    <property type="term" value="F:ATP hydrolysis activity"/>
    <property type="evidence" value="ECO:0007669"/>
    <property type="project" value="RHEA"/>
</dbReference>
<gene>
    <name evidence="13" type="ORF">UBAL3_95450059</name>
</gene>
<evidence type="ECO:0000256" key="7">
    <source>
        <dbReference type="ARBA" id="ARBA00034617"/>
    </source>
</evidence>
<dbReference type="GO" id="GO:0043138">
    <property type="term" value="F:3'-5' DNA helicase activity"/>
    <property type="evidence" value="ECO:0007669"/>
    <property type="project" value="UniProtKB-EC"/>
</dbReference>
<dbReference type="PANTHER" id="PTHR11070">
    <property type="entry name" value="UVRD / RECB / PCRA DNA HELICASE FAMILY MEMBER"/>
    <property type="match status" value="1"/>
</dbReference>
<dbReference type="InterPro" id="IPR014017">
    <property type="entry name" value="DNA_helicase_UvrD-like_C"/>
</dbReference>
<comment type="catalytic activity">
    <reaction evidence="7">
        <text>Couples ATP hydrolysis with the unwinding of duplex DNA by translocating in the 3'-5' direction.</text>
        <dbReference type="EC" id="5.6.2.4"/>
    </reaction>
</comment>
<dbReference type="Gene3D" id="3.40.50.300">
    <property type="entry name" value="P-loop containing nucleotide triphosphate hydrolases"/>
    <property type="match status" value="2"/>
</dbReference>
<accession>C6HZQ0</accession>
<feature type="domain" description="UvrD-like helicase C-terminal" evidence="12">
    <location>
        <begin position="292"/>
        <end position="561"/>
    </location>
</feature>
<sequence>MSHPALSDLNEEQAPAVLAPDGPALVLAGAGSGKTRVLTYRAAHLLSRGVPAPRILLLTFTKKASRVMQERLTGLMGPTFFIPWAGTFHHVGYRLIREFGHRIGVEGGRTLLDREDQRDLVKEIRDAVVGEDPGEELPPAAAIAGYLSLSANLLLPLPAVIRRRAPWLGHLEKTIEAIARRYREEKAAQRVLDFDDLLVLWLRLLEESPETAELLRDRFRHVLVDEYQDTNPLQGKILDLLVASHKNLFVVGDDSQSIYSFRGAAIDNILSFQERYPEAGVYRLEKNYRSTPNILSVANRIIEQNSRQIPKTLYSPLPEADHPTLVRMYSDQDQARYITTRIRRALDRGQEPSEIAVLYRAHYVSLSLQLSLSRAGIPFHLTSGLKFFEQAHIKDILSWLRLLENDRDAMAWRRILRMVPRVGRKTAEKIEALLSRAEAPRKALGDPAFLKAAPASARPGIAGIAERFSQLAERREKNPRDVMDLVGTILATGYHDYLYETFEDPESREEDILSFAAQIPPETDLADFMAELALLEAGGEELSQEEQKNRVVLSTVHQAKGLEWDTVYLLSLAEGVFPSSRSAETDEEIEEERRLFYVAVTRARHDLVLCVPQVVGRGFGSPAPPSRFLGEIGEDRLTVTVYNSWED</sequence>
<dbReference type="Gene3D" id="1.10.486.10">
    <property type="entry name" value="PCRA, domain 4"/>
    <property type="match status" value="1"/>
</dbReference>
<dbReference type="InterPro" id="IPR027417">
    <property type="entry name" value="P-loop_NTPase"/>
</dbReference>
<dbReference type="CDD" id="cd17932">
    <property type="entry name" value="DEXQc_UvrD"/>
    <property type="match status" value="1"/>
</dbReference>
<evidence type="ECO:0000256" key="9">
    <source>
        <dbReference type="ARBA" id="ARBA00048988"/>
    </source>
</evidence>